<dbReference type="PANTHER" id="PTHR11533">
    <property type="entry name" value="PROTEASE M1 ZINC METALLOPROTEASE"/>
    <property type="match status" value="1"/>
</dbReference>
<organism evidence="14 15">
    <name type="scientific">Microbulbifer halophilus</name>
    <dbReference type="NCBI Taxonomy" id="453963"/>
    <lineage>
        <taxon>Bacteria</taxon>
        <taxon>Pseudomonadati</taxon>
        <taxon>Pseudomonadota</taxon>
        <taxon>Gammaproteobacteria</taxon>
        <taxon>Cellvibrionales</taxon>
        <taxon>Microbulbiferaceae</taxon>
        <taxon>Microbulbifer</taxon>
    </lineage>
</organism>
<feature type="domain" description="Aminopeptidase N-like N-terminal" evidence="13">
    <location>
        <begin position="70"/>
        <end position="247"/>
    </location>
</feature>
<dbReference type="InterPro" id="IPR014782">
    <property type="entry name" value="Peptidase_M1_dom"/>
</dbReference>
<comment type="cofactor">
    <cofactor evidence="9">
        <name>Zn(2+)</name>
        <dbReference type="ChEBI" id="CHEBI:29105"/>
    </cofactor>
    <text evidence="9">Binds 1 zinc ion per subunit.</text>
</comment>
<keyword evidence="15" id="KW-1185">Reference proteome</keyword>
<dbReference type="InterPro" id="IPR045357">
    <property type="entry name" value="Aminopeptidase_N-like_N"/>
</dbReference>
<keyword evidence="4 9" id="KW-0645">Protease</keyword>
<comment type="catalytic activity">
    <reaction evidence="1">
        <text>Release of an N-terminal amino acid, Xaa-|-Yaa- from a peptide, amide or arylamide. Xaa is preferably Ala, but may be most amino acids including Pro (slow action). When a terminal hydrophobic residue is followed by a prolyl residue, the two may be released as an intact Xaa-Pro dipeptide.</text>
        <dbReference type="EC" id="3.4.11.2"/>
    </reaction>
</comment>
<dbReference type="PANTHER" id="PTHR11533:SF174">
    <property type="entry name" value="PUROMYCIN-SENSITIVE AMINOPEPTIDASE-RELATED"/>
    <property type="match status" value="1"/>
</dbReference>
<evidence type="ECO:0000256" key="4">
    <source>
        <dbReference type="ARBA" id="ARBA00022670"/>
    </source>
</evidence>
<dbReference type="Gene3D" id="2.60.40.1910">
    <property type="match status" value="1"/>
</dbReference>
<dbReference type="InterPro" id="IPR042097">
    <property type="entry name" value="Aminopeptidase_N-like_N_sf"/>
</dbReference>
<dbReference type="Gene3D" id="1.25.50.20">
    <property type="match status" value="1"/>
</dbReference>
<dbReference type="InterPro" id="IPR024571">
    <property type="entry name" value="ERAP1-like_C_dom"/>
</dbReference>
<dbReference type="InterPro" id="IPR050344">
    <property type="entry name" value="Peptidase_M1_aminopeptidases"/>
</dbReference>
<proteinExistence type="inferred from homology"/>
<evidence type="ECO:0000256" key="5">
    <source>
        <dbReference type="ARBA" id="ARBA00022723"/>
    </source>
</evidence>
<comment type="caution">
    <text evidence="14">The sequence shown here is derived from an EMBL/GenBank/DDBJ whole genome shotgun (WGS) entry which is preliminary data.</text>
</comment>
<feature type="compositionally biased region" description="Polar residues" evidence="10">
    <location>
        <begin position="32"/>
        <end position="46"/>
    </location>
</feature>
<dbReference type="SUPFAM" id="SSF63737">
    <property type="entry name" value="Leukotriene A4 hydrolase N-terminal domain"/>
    <property type="match status" value="1"/>
</dbReference>
<evidence type="ECO:0000256" key="9">
    <source>
        <dbReference type="RuleBase" id="RU364040"/>
    </source>
</evidence>
<dbReference type="RefSeq" id="WP_265722350.1">
    <property type="nucleotide sequence ID" value="NZ_JAPIVK010000022.1"/>
</dbReference>
<evidence type="ECO:0000256" key="3">
    <source>
        <dbReference type="ARBA" id="ARBA00022438"/>
    </source>
</evidence>
<keyword evidence="6 9" id="KW-0378">Hydrolase</keyword>
<dbReference type="Pfam" id="PF01433">
    <property type="entry name" value="Peptidase_M1"/>
    <property type="match status" value="1"/>
</dbReference>
<keyword evidence="5 9" id="KW-0479">Metal-binding</keyword>
<dbReference type="EMBL" id="JBHUJD010000022">
    <property type="protein sequence ID" value="MFD2311748.1"/>
    <property type="molecule type" value="Genomic_DNA"/>
</dbReference>
<dbReference type="Pfam" id="PF17900">
    <property type="entry name" value="Peptidase_M1_N"/>
    <property type="match status" value="1"/>
</dbReference>
<evidence type="ECO:0000259" key="12">
    <source>
        <dbReference type="Pfam" id="PF11838"/>
    </source>
</evidence>
<keyword evidence="7 9" id="KW-0862">Zinc</keyword>
<feature type="region of interest" description="Disordered" evidence="10">
    <location>
        <begin position="24"/>
        <end position="63"/>
    </location>
</feature>
<dbReference type="Pfam" id="PF11838">
    <property type="entry name" value="ERAP1_C"/>
    <property type="match status" value="1"/>
</dbReference>
<evidence type="ECO:0000256" key="6">
    <source>
        <dbReference type="ARBA" id="ARBA00022801"/>
    </source>
</evidence>
<dbReference type="CDD" id="cd09601">
    <property type="entry name" value="M1_APN-Q_like"/>
    <property type="match status" value="1"/>
</dbReference>
<accession>A0ABW5EHL7</accession>
<dbReference type="GO" id="GO:0004177">
    <property type="term" value="F:aminopeptidase activity"/>
    <property type="evidence" value="ECO:0007669"/>
    <property type="project" value="UniProtKB-KW"/>
</dbReference>
<dbReference type="Gene3D" id="2.60.40.1730">
    <property type="entry name" value="tricorn interacting facor f3 domain"/>
    <property type="match status" value="1"/>
</dbReference>
<keyword evidence="8 9" id="KW-0482">Metalloprotease</keyword>
<protein>
    <recommendedName>
        <fullName evidence="9">Aminopeptidase</fullName>
        <ecNumber evidence="9">3.4.11.-</ecNumber>
    </recommendedName>
</protein>
<dbReference type="Proteomes" id="UP001597425">
    <property type="component" value="Unassembled WGS sequence"/>
</dbReference>
<evidence type="ECO:0000259" key="13">
    <source>
        <dbReference type="Pfam" id="PF17900"/>
    </source>
</evidence>
<comment type="similarity">
    <text evidence="2 9">Belongs to the peptidase M1 family.</text>
</comment>
<evidence type="ECO:0000256" key="2">
    <source>
        <dbReference type="ARBA" id="ARBA00010136"/>
    </source>
</evidence>
<evidence type="ECO:0000313" key="15">
    <source>
        <dbReference type="Proteomes" id="UP001597425"/>
    </source>
</evidence>
<keyword evidence="3 9" id="KW-0031">Aminopeptidase</keyword>
<dbReference type="InterPro" id="IPR034016">
    <property type="entry name" value="M1_APN-typ"/>
</dbReference>
<reference evidence="15" key="1">
    <citation type="journal article" date="2019" name="Int. J. Syst. Evol. Microbiol.">
        <title>The Global Catalogue of Microorganisms (GCM) 10K type strain sequencing project: providing services to taxonomists for standard genome sequencing and annotation.</title>
        <authorList>
            <consortium name="The Broad Institute Genomics Platform"/>
            <consortium name="The Broad Institute Genome Sequencing Center for Infectious Disease"/>
            <person name="Wu L."/>
            <person name="Ma J."/>
        </authorList>
    </citation>
    <scope>NUCLEOTIDE SEQUENCE [LARGE SCALE GENOMIC DNA]</scope>
    <source>
        <strain evidence="15">KCTC 12848</strain>
    </source>
</reference>
<dbReference type="InterPro" id="IPR001930">
    <property type="entry name" value="Peptidase_M1"/>
</dbReference>
<dbReference type="InterPro" id="IPR027268">
    <property type="entry name" value="Peptidase_M4/M1_CTD_sf"/>
</dbReference>
<dbReference type="EC" id="3.4.11.-" evidence="9"/>
<gene>
    <name evidence="14" type="ORF">ACFSKX_15070</name>
</gene>
<dbReference type="Gene3D" id="1.10.390.10">
    <property type="entry name" value="Neutral Protease Domain 2"/>
    <property type="match status" value="1"/>
</dbReference>
<evidence type="ECO:0000256" key="8">
    <source>
        <dbReference type="ARBA" id="ARBA00023049"/>
    </source>
</evidence>
<dbReference type="SUPFAM" id="SSF55486">
    <property type="entry name" value="Metalloproteases ('zincins'), catalytic domain"/>
    <property type="match status" value="1"/>
</dbReference>
<dbReference type="PROSITE" id="PS51257">
    <property type="entry name" value="PROKAR_LIPOPROTEIN"/>
    <property type="match status" value="1"/>
</dbReference>
<name>A0ABW5EHL7_9GAMM</name>
<evidence type="ECO:0000256" key="10">
    <source>
        <dbReference type="SAM" id="MobiDB-lite"/>
    </source>
</evidence>
<evidence type="ECO:0000256" key="1">
    <source>
        <dbReference type="ARBA" id="ARBA00000098"/>
    </source>
</evidence>
<evidence type="ECO:0000256" key="7">
    <source>
        <dbReference type="ARBA" id="ARBA00022833"/>
    </source>
</evidence>
<sequence length="913" mass="101157">MKITPLRGLLAVPLLALVACGPADDDRKTAETPATATQTDEPQQAKEQPAPSDEYAAEAPAGRLPEGVRPTAYRLDLLLDPRRDDFSGSVAIDIQLDEATDHIWLHGKDLEIGEATATLADGKTVAAEYREVLDSGVSRVDFAEPLPAGEFTLRFDYSAAFDRNLAGLFKVEEQGDAYALAKSESIQARKYLPGFDEPGLKATFDISLTVPEGYATISNGRELSREPAGEGLEKVTFATTRPMPTYLLSLSVGPFDMVERPAIPASEYREEPIPLRGFARKGRGEDLDYILDITPRMVEIFETELQRPYPFEKLDIVAAPQWPSGATELSAAITYREQRILVEGDEPAPGARLDLLGVHAHEIAHMWFGNLVTPPWWDDLWLKEGFATWGTPLALTIMEPDGGHDLNAAVGAISAMKLDSLASTRAIREPIADNHDIRNAYDAITYRKSLGVINMVDRYFGAETFRPALGRYIETFVEGVAASPDFYRVIGEETQTPELTETFRSFVEQKGVPLLEMAVNCEKDGAASVEVSQSRYQPLGSPIDDTSQKWSIPFCFNSSNGVEQCQILTQPRETIEISGGQCPQWLLPNTGGSGYYRWSLDEAQWASLLERFAMFEPTEKLAIIDSAFADFEAGNLPAAKLLDTVRKSASAEKRQVIQAPLEYLEKYSRNYLDEEEQPAFQEFAQSLYGPLLEKTANSDDSEQQLLHTKLLSFMALTAGDPDARKQLADKAAAFTGFQRERDNTALDSDLYEAALTVAVQDREGFLPHLIQVRGELDDPRFDNASANAIGSSDDPEQLDTIRELALSEDMGSREAFGLIGRALAQPTTRDDNWQWLQRNFPAILEKIPGQWRRDTPTFANTFCDGDHLQAVRDLFQQNGKLAPGYRRSLAQTEEQIQLCMALKEKGENLMAAL</sequence>
<feature type="domain" description="ERAP1-like C-terminal" evidence="12">
    <location>
        <begin position="585"/>
        <end position="897"/>
    </location>
</feature>
<feature type="domain" description="Peptidase M1 membrane alanine aminopeptidase" evidence="11">
    <location>
        <begin position="289"/>
        <end position="497"/>
    </location>
</feature>
<evidence type="ECO:0000313" key="14">
    <source>
        <dbReference type="EMBL" id="MFD2311748.1"/>
    </source>
</evidence>
<dbReference type="PRINTS" id="PR00756">
    <property type="entry name" value="ALADIPTASE"/>
</dbReference>
<evidence type="ECO:0000259" key="11">
    <source>
        <dbReference type="Pfam" id="PF01433"/>
    </source>
</evidence>